<evidence type="ECO:0000313" key="1">
    <source>
        <dbReference type="EMBL" id="ALU94034.1"/>
    </source>
</evidence>
<proteinExistence type="predicted"/>
<dbReference type="Proteomes" id="UP000064183">
    <property type="component" value="Chromosome"/>
</dbReference>
<dbReference type="EMBL" id="CP013738">
    <property type="protein sequence ID" value="ALU94034.1"/>
    <property type="molecule type" value="Genomic_DNA"/>
</dbReference>
<name>A0A0U3LTS5_STRGL</name>
<accession>A0A0U3LTS5</accession>
<dbReference type="KEGG" id="sgb:WQO_12145"/>
<gene>
    <name evidence="1" type="ORF">WQO_12145</name>
</gene>
<dbReference type="AlphaFoldDB" id="A0A0U3LTS5"/>
<organism evidence="1 2">
    <name type="scientific">Streptomyces globisporus C-1027</name>
    <dbReference type="NCBI Taxonomy" id="1172567"/>
    <lineage>
        <taxon>Bacteria</taxon>
        <taxon>Bacillati</taxon>
        <taxon>Actinomycetota</taxon>
        <taxon>Actinomycetes</taxon>
        <taxon>Kitasatosporales</taxon>
        <taxon>Streptomycetaceae</taxon>
        <taxon>Streptomyces</taxon>
    </lineage>
</organism>
<protein>
    <submittedName>
        <fullName evidence="1">Uncharacterized protein</fullName>
    </submittedName>
</protein>
<reference evidence="1 2" key="1">
    <citation type="journal article" date="2012" name="J. Bacteriol.">
        <title>Draft genome sequence of Streptomyces globisporus C-1027, which produces an antitumor antibiotic consisting of a nine-membered enediyne with a chromoprotein.</title>
        <authorList>
            <person name="Wang L."/>
            <person name="Wang S."/>
            <person name="He Q."/>
            <person name="Yu T."/>
            <person name="Li Q."/>
            <person name="Hong B."/>
        </authorList>
    </citation>
    <scope>NUCLEOTIDE SEQUENCE [LARGE SCALE GENOMIC DNA]</scope>
    <source>
        <strain evidence="1 2">C-1027</strain>
    </source>
</reference>
<evidence type="ECO:0000313" key="2">
    <source>
        <dbReference type="Proteomes" id="UP000064183"/>
    </source>
</evidence>
<sequence>MAFQCEESLLSRSCASLLGFGQLWGSFHGITGLRDDPELSADLGLREAAVFRSRADDAMRDELSFRRYRAAQVPRHGLVGLVITEDDDPVGSQCGACAPLASLPHARHVVELLSGSSHDTSADTLAVYQTEELANASLPLVLAGDQNTCPCCSRKVEQYVFRKNGIFPKPCDVVAMFRFDRELHVPVGSAVEPFALDAQQACTPQALVVVGPDKQAEMALGFRRNHPRSEFL</sequence>